<comment type="similarity">
    <text evidence="2">Belongs to the SNF2/RAD54 helicase family.</text>
</comment>
<feature type="region of interest" description="Disordered" evidence="12">
    <location>
        <begin position="828"/>
        <end position="849"/>
    </location>
</feature>
<reference evidence="15 16" key="1">
    <citation type="journal article" date="2011" name="Science">
        <title>The Selaginella genome identifies genetic changes associated with the evolution of vascular plants.</title>
        <authorList>
            <person name="Banks J.A."/>
            <person name="Nishiyama T."/>
            <person name="Hasebe M."/>
            <person name="Bowman J.L."/>
            <person name="Gribskov M."/>
            <person name="dePamphilis C."/>
            <person name="Albert V.A."/>
            <person name="Aono N."/>
            <person name="Aoyama T."/>
            <person name="Ambrose B.A."/>
            <person name="Ashton N.W."/>
            <person name="Axtell M.J."/>
            <person name="Barker E."/>
            <person name="Barker M.S."/>
            <person name="Bennetzen J.L."/>
            <person name="Bonawitz N.D."/>
            <person name="Chapple C."/>
            <person name="Cheng C."/>
            <person name="Correa L.G."/>
            <person name="Dacre M."/>
            <person name="DeBarry J."/>
            <person name="Dreyer I."/>
            <person name="Elias M."/>
            <person name="Engstrom E.M."/>
            <person name="Estelle M."/>
            <person name="Feng L."/>
            <person name="Finet C."/>
            <person name="Floyd S.K."/>
            <person name="Frommer W.B."/>
            <person name="Fujita T."/>
            <person name="Gramzow L."/>
            <person name="Gutensohn M."/>
            <person name="Harholt J."/>
            <person name="Hattori M."/>
            <person name="Heyl A."/>
            <person name="Hirai T."/>
            <person name="Hiwatashi Y."/>
            <person name="Ishikawa M."/>
            <person name="Iwata M."/>
            <person name="Karol K.G."/>
            <person name="Koehler B."/>
            <person name="Kolukisaoglu U."/>
            <person name="Kubo M."/>
            <person name="Kurata T."/>
            <person name="Lalonde S."/>
            <person name="Li K."/>
            <person name="Li Y."/>
            <person name="Litt A."/>
            <person name="Lyons E."/>
            <person name="Manning G."/>
            <person name="Maruyama T."/>
            <person name="Michael T.P."/>
            <person name="Mikami K."/>
            <person name="Miyazaki S."/>
            <person name="Morinaga S."/>
            <person name="Murata T."/>
            <person name="Mueller-Roeber B."/>
            <person name="Nelson D.R."/>
            <person name="Obara M."/>
            <person name="Oguri Y."/>
            <person name="Olmstead R.G."/>
            <person name="Onodera N."/>
            <person name="Petersen B.L."/>
            <person name="Pils B."/>
            <person name="Prigge M."/>
            <person name="Rensing S.A."/>
            <person name="Riano-Pachon D.M."/>
            <person name="Roberts A.W."/>
            <person name="Sato Y."/>
            <person name="Scheller H.V."/>
            <person name="Schulz B."/>
            <person name="Schulz C."/>
            <person name="Shakirov E.V."/>
            <person name="Shibagaki N."/>
            <person name="Shinohara N."/>
            <person name="Shippen D.E."/>
            <person name="Soerensen I."/>
            <person name="Sotooka R."/>
            <person name="Sugimoto N."/>
            <person name="Sugita M."/>
            <person name="Sumikawa N."/>
            <person name="Tanurdzic M."/>
            <person name="Theissen G."/>
            <person name="Ulvskov P."/>
            <person name="Wakazuki S."/>
            <person name="Weng J.K."/>
            <person name="Willats W.W."/>
            <person name="Wipf D."/>
            <person name="Wolf P.G."/>
            <person name="Yang L."/>
            <person name="Zimmer A.D."/>
            <person name="Zhu Q."/>
            <person name="Mitros T."/>
            <person name="Hellsten U."/>
            <person name="Loque D."/>
            <person name="Otillar R."/>
            <person name="Salamov A."/>
            <person name="Schmutz J."/>
            <person name="Shapiro H."/>
            <person name="Lindquist E."/>
            <person name="Lucas S."/>
            <person name="Rokhsar D."/>
            <person name="Grigoriev I.V."/>
        </authorList>
    </citation>
    <scope>NUCLEOTIDE SEQUENCE [LARGE SCALE GENOMIC DNA]</scope>
</reference>
<proteinExistence type="inferred from homology"/>
<evidence type="ECO:0000256" key="8">
    <source>
        <dbReference type="ARBA" id="ARBA00023125"/>
    </source>
</evidence>
<feature type="domain" description="Helicase ATP-binding" evidence="13">
    <location>
        <begin position="311"/>
        <end position="502"/>
    </location>
</feature>
<dbReference type="STRING" id="88036.D8TEQ3"/>
<evidence type="ECO:0000256" key="10">
    <source>
        <dbReference type="ARBA" id="ARBA00023242"/>
    </source>
</evidence>
<dbReference type="Pfam" id="PF00271">
    <property type="entry name" value="Helicase_C"/>
    <property type="match status" value="1"/>
</dbReference>
<dbReference type="GeneID" id="9637343"/>
<keyword evidence="6" id="KW-0347">Helicase</keyword>
<dbReference type="OMA" id="CTFIQQH"/>
<keyword evidence="4" id="KW-0227">DNA damage</keyword>
<keyword evidence="3" id="KW-0547">Nucleotide-binding</keyword>
<dbReference type="GO" id="GO:0005634">
    <property type="term" value="C:nucleus"/>
    <property type="evidence" value="ECO:0000318"/>
    <property type="project" value="GO_Central"/>
</dbReference>
<dbReference type="Pfam" id="PF00176">
    <property type="entry name" value="SNF2-rel_dom"/>
    <property type="match status" value="1"/>
</dbReference>
<feature type="compositionally biased region" description="Acidic residues" evidence="12">
    <location>
        <begin position="392"/>
        <end position="401"/>
    </location>
</feature>
<evidence type="ECO:0000256" key="5">
    <source>
        <dbReference type="ARBA" id="ARBA00022801"/>
    </source>
</evidence>
<dbReference type="PANTHER" id="PTHR45629:SF7">
    <property type="entry name" value="DNA EXCISION REPAIR PROTEIN ERCC-6-RELATED"/>
    <property type="match status" value="1"/>
</dbReference>
<dbReference type="Pfam" id="PF25875">
    <property type="entry name" value="WHD_Rad26_CSB"/>
    <property type="match status" value="1"/>
</dbReference>
<dbReference type="SUPFAM" id="SSF52540">
    <property type="entry name" value="P-loop containing nucleoside triphosphate hydrolases"/>
    <property type="match status" value="2"/>
</dbReference>
<dbReference type="GO" id="GO:0005524">
    <property type="term" value="F:ATP binding"/>
    <property type="evidence" value="ECO:0007669"/>
    <property type="project" value="InterPro"/>
</dbReference>
<dbReference type="InterPro" id="IPR049730">
    <property type="entry name" value="SNF2/RAD54-like_C"/>
</dbReference>
<dbReference type="Gene3D" id="3.40.50.300">
    <property type="entry name" value="P-loop containing nucleotide triphosphate hydrolases"/>
    <property type="match status" value="1"/>
</dbReference>
<dbReference type="FunCoup" id="D8TEQ3">
    <property type="interactions" value="3765"/>
</dbReference>
<evidence type="ECO:0000313" key="16">
    <source>
        <dbReference type="Proteomes" id="UP000001514"/>
    </source>
</evidence>
<dbReference type="Proteomes" id="UP000001514">
    <property type="component" value="Unassembled WGS sequence"/>
</dbReference>
<organism evidence="16">
    <name type="scientific">Selaginella moellendorffii</name>
    <name type="common">Spikemoss</name>
    <dbReference type="NCBI Taxonomy" id="88036"/>
    <lineage>
        <taxon>Eukaryota</taxon>
        <taxon>Viridiplantae</taxon>
        <taxon>Streptophyta</taxon>
        <taxon>Embryophyta</taxon>
        <taxon>Tracheophyta</taxon>
        <taxon>Lycopodiopsida</taxon>
        <taxon>Selaginellales</taxon>
        <taxon>Selaginellaceae</taxon>
        <taxon>Selaginella</taxon>
    </lineage>
</organism>
<feature type="compositionally biased region" description="Basic and acidic residues" evidence="12">
    <location>
        <begin position="829"/>
        <end position="849"/>
    </location>
</feature>
<dbReference type="EMBL" id="GL377746">
    <property type="protein sequence ID" value="EFJ04853.1"/>
    <property type="molecule type" value="Genomic_DNA"/>
</dbReference>
<feature type="domain" description="Helicase C-terminal" evidence="14">
    <location>
        <begin position="639"/>
        <end position="798"/>
    </location>
</feature>
<accession>D8TEQ3</accession>
<dbReference type="GO" id="GO:0006283">
    <property type="term" value="P:transcription-coupled nucleotide-excision repair"/>
    <property type="evidence" value="ECO:0000318"/>
    <property type="project" value="GO_Central"/>
</dbReference>
<dbReference type="InterPro" id="IPR001650">
    <property type="entry name" value="Helicase_C-like"/>
</dbReference>
<dbReference type="CDD" id="cd18000">
    <property type="entry name" value="DEXHc_ERCC6"/>
    <property type="match status" value="1"/>
</dbReference>
<dbReference type="PANTHER" id="PTHR45629">
    <property type="entry name" value="SNF2/RAD54 FAMILY MEMBER"/>
    <property type="match status" value="1"/>
</dbReference>
<keyword evidence="7" id="KW-0067">ATP-binding</keyword>
<evidence type="ECO:0000256" key="2">
    <source>
        <dbReference type="ARBA" id="ARBA00007025"/>
    </source>
</evidence>
<evidence type="ECO:0000256" key="4">
    <source>
        <dbReference type="ARBA" id="ARBA00022763"/>
    </source>
</evidence>
<dbReference type="CDD" id="cd18793">
    <property type="entry name" value="SF2_C_SNF"/>
    <property type="match status" value="1"/>
</dbReference>
<dbReference type="PROSITE" id="PS51194">
    <property type="entry name" value="HELICASE_CTER"/>
    <property type="match status" value="1"/>
</dbReference>
<evidence type="ECO:0000259" key="13">
    <source>
        <dbReference type="PROSITE" id="PS51192"/>
    </source>
</evidence>
<feature type="region of interest" description="Disordered" evidence="12">
    <location>
        <begin position="196"/>
        <end position="252"/>
    </location>
</feature>
<dbReference type="PROSITE" id="PS51192">
    <property type="entry name" value="HELICASE_ATP_BIND_1"/>
    <property type="match status" value="1"/>
</dbReference>
<dbReference type="InterPro" id="IPR027417">
    <property type="entry name" value="P-loop_NTPase"/>
</dbReference>
<evidence type="ECO:0000256" key="3">
    <source>
        <dbReference type="ARBA" id="ARBA00022741"/>
    </source>
</evidence>
<sequence length="1046" mass="117150">MEEDEELLQRLGVTAARAEDVERHVIAAQHHQVDGGGGGEHPEAIAKQLTVLQKEIDAVENGLERYEEDGGELHTTLAHDRLHSLNSKKKKLRARLKSLDGASPSTQEQRSCLLEDNDLDAALDAASGLVETERDRLIRTGALTPFDRIKGFERRVQTLSDRQSLERDRLAETSLSNAVASLAAISRSRATTKLLDPAQLPTLEAPTREFRRPPKSLDVGRRKKRKRPLPESKWRRKKPHKLPEQAADDNDGMPSLSHLINSFVAYLDGDDNDVNDEECDDDVILEGGLRIPLDIYDRLFDYQKTGVKWLWELHSLKTGGIIGDEMGLGKTVQVIAFLAALHHSRMYSPSIVVCPVTLTFQWKREVEKWYPKFDVQVVHESAAPKGKKKEAEDSDASGDDSGDARRDARLARWDGVVEKTVRSPSGLIVTTYEQLRLLKDTLLDIDWGYAVLDEGHRIRNPDAETTLICKQLQTVHRIIMTGAPIQNKLTELWSLFDFVFPGKLGVLPVFQAQFALPISIGGYANATSLQVSTAYKCAVTLRDLIMPYILRRMKSDVEAKLTKKTEHVLFCSLTETQRACYRAFLASSDVERIFEGSKNALYGIDILRKICNHPDLLEREASEKHADYGLPDRSGKLMVVSQVLNSWKDQGHRVLVFCQTQQMLDIVEIFVESQGYTYRRMDGSTSVKQRPALIDEFNESSHVFVFLLTTKVGGLGTNLTGANRVIIFDPDWNPSTDMQARERAWRIGQTKDVIVYRLITRGTIEEKVYHRQIYKQFLTNKILRDPQQRRVFKSKDMRDLFVLHEDAEGDKTETSNLFPELKLPAAAESDAKEAAHGGEEGDQITRDEQDGADESRLLQSLMQANGIHSAMDHDAILAVNDPERVKVDFEASRVAERAAEALQQSRLIRMRDDVAVPTWTGNSGAAGAPGGGRRRFGAAVNSRLMSPAPPPGTPGASSSRALSSVELLAQMRQRQAGAVESKREALRSELERFLRSHGGSALSTTVVQHFKLKLSQAELPLFRQLLNEIAALNKDGGESRWILKHD</sequence>
<keyword evidence="9" id="KW-0234">DNA repair</keyword>
<dbReference type="Gene3D" id="3.40.50.10810">
    <property type="entry name" value="Tandem AAA-ATPase domain"/>
    <property type="match status" value="1"/>
</dbReference>
<dbReference type="CDD" id="cd22254">
    <property type="entry name" value="CSB_WHD"/>
    <property type="match status" value="1"/>
</dbReference>
<dbReference type="AlphaFoldDB" id="D8TEQ3"/>
<dbReference type="InterPro" id="IPR050496">
    <property type="entry name" value="SNF2_RAD54_helicase_repair"/>
</dbReference>
<feature type="coiled-coil region" evidence="11">
    <location>
        <begin position="49"/>
        <end position="102"/>
    </location>
</feature>
<dbReference type="InterPro" id="IPR058951">
    <property type="entry name" value="WHD_Rad26_CSB-like"/>
</dbReference>
<dbReference type="Gramene" id="EFJ04853">
    <property type="protein sequence ID" value="EFJ04853"/>
    <property type="gene ID" value="SELMODRAFT_236903"/>
</dbReference>
<dbReference type="InterPro" id="IPR038718">
    <property type="entry name" value="SNF2-like_sf"/>
</dbReference>
<dbReference type="eggNOG" id="KOG0387">
    <property type="taxonomic scope" value="Eukaryota"/>
</dbReference>
<evidence type="ECO:0000256" key="1">
    <source>
        <dbReference type="ARBA" id="ARBA00004123"/>
    </source>
</evidence>
<keyword evidence="11" id="KW-0175">Coiled coil</keyword>
<dbReference type="SMART" id="SM00487">
    <property type="entry name" value="DEXDc"/>
    <property type="match status" value="1"/>
</dbReference>
<evidence type="ECO:0000256" key="11">
    <source>
        <dbReference type="SAM" id="Coils"/>
    </source>
</evidence>
<evidence type="ECO:0000313" key="15">
    <source>
        <dbReference type="EMBL" id="EFJ04853.1"/>
    </source>
</evidence>
<evidence type="ECO:0000256" key="6">
    <source>
        <dbReference type="ARBA" id="ARBA00022806"/>
    </source>
</evidence>
<dbReference type="InterPro" id="IPR014001">
    <property type="entry name" value="Helicase_ATP-bd"/>
</dbReference>
<evidence type="ECO:0000256" key="12">
    <source>
        <dbReference type="SAM" id="MobiDB-lite"/>
    </source>
</evidence>
<dbReference type="OrthoDB" id="413460at2759"/>
<feature type="region of interest" description="Disordered" evidence="12">
    <location>
        <begin position="384"/>
        <end position="405"/>
    </location>
</feature>
<dbReference type="InParanoid" id="D8TEQ3"/>
<dbReference type="HOGENOM" id="CLU_000315_7_0_1"/>
<evidence type="ECO:0000259" key="14">
    <source>
        <dbReference type="PROSITE" id="PS51194"/>
    </source>
</evidence>
<dbReference type="GO" id="GO:0140658">
    <property type="term" value="F:ATP-dependent chromatin remodeler activity"/>
    <property type="evidence" value="ECO:0000318"/>
    <property type="project" value="GO_Central"/>
</dbReference>
<evidence type="ECO:0000256" key="9">
    <source>
        <dbReference type="ARBA" id="ARBA00023204"/>
    </source>
</evidence>
<evidence type="ECO:0000256" key="7">
    <source>
        <dbReference type="ARBA" id="ARBA00022840"/>
    </source>
</evidence>
<keyword evidence="5" id="KW-0378">Hydrolase</keyword>
<name>D8TEQ3_SELML</name>
<gene>
    <name evidence="15" type="primary">CHR8-2</name>
    <name evidence="15" type="ORF">SELMODRAFT_236903</name>
</gene>
<dbReference type="KEGG" id="smo:SELMODRAFT_236903"/>
<keyword evidence="8" id="KW-0238">DNA-binding</keyword>
<dbReference type="InterPro" id="IPR000330">
    <property type="entry name" value="SNF2_N"/>
</dbReference>
<keyword evidence="16" id="KW-1185">Reference proteome</keyword>
<keyword evidence="10" id="KW-0539">Nucleus</keyword>
<dbReference type="FunFam" id="3.40.50.10810:FF:000034">
    <property type="entry name" value="Protein CHROMATIN REMODELING 8"/>
    <property type="match status" value="1"/>
</dbReference>
<comment type="subcellular location">
    <subcellularLocation>
        <location evidence="1">Nucleus</location>
    </subcellularLocation>
</comment>
<dbReference type="GO" id="GO:0016787">
    <property type="term" value="F:hydrolase activity"/>
    <property type="evidence" value="ECO:0007669"/>
    <property type="project" value="UniProtKB-KW"/>
</dbReference>
<dbReference type="SMART" id="SM00490">
    <property type="entry name" value="HELICc"/>
    <property type="match status" value="1"/>
</dbReference>
<protein>
    <submittedName>
        <fullName evidence="15">Uncharacterized protein CHR8-2</fullName>
    </submittedName>
</protein>